<evidence type="ECO:0000256" key="2">
    <source>
        <dbReference type="ARBA" id="ARBA00009765"/>
    </source>
</evidence>
<evidence type="ECO:0000256" key="7">
    <source>
        <dbReference type="ARBA" id="ARBA00023136"/>
    </source>
</evidence>
<evidence type="ECO:0008006" key="12">
    <source>
        <dbReference type="Google" id="ProtNLM"/>
    </source>
</evidence>
<feature type="transmembrane region" description="Helical" evidence="9">
    <location>
        <begin position="489"/>
        <end position="511"/>
    </location>
</feature>
<gene>
    <name evidence="10" type="ORF">Rsub_12725</name>
</gene>
<keyword evidence="7 9" id="KW-0472">Membrane</keyword>
<evidence type="ECO:0000256" key="8">
    <source>
        <dbReference type="SAM" id="MobiDB-lite"/>
    </source>
</evidence>
<evidence type="ECO:0000256" key="1">
    <source>
        <dbReference type="ARBA" id="ARBA00004651"/>
    </source>
</evidence>
<keyword evidence="11" id="KW-1185">Reference proteome</keyword>
<keyword evidence="5 9" id="KW-0812">Transmembrane</keyword>
<feature type="compositionally biased region" description="Polar residues" evidence="8">
    <location>
        <begin position="250"/>
        <end position="263"/>
    </location>
</feature>
<feature type="compositionally biased region" description="Low complexity" evidence="8">
    <location>
        <begin position="16"/>
        <end position="27"/>
    </location>
</feature>
<feature type="compositionally biased region" description="Low complexity" evidence="8">
    <location>
        <begin position="34"/>
        <end position="53"/>
    </location>
</feature>
<keyword evidence="3" id="KW-0813">Transport</keyword>
<proteinExistence type="inferred from homology"/>
<dbReference type="SUPFAM" id="SSF143865">
    <property type="entry name" value="CorA soluble domain-like"/>
    <property type="match status" value="1"/>
</dbReference>
<dbReference type="EMBL" id="BDRX01000185">
    <property type="protein sequence ID" value="GBF99998.1"/>
    <property type="molecule type" value="Genomic_DNA"/>
</dbReference>
<feature type="region of interest" description="Disordered" evidence="8">
    <location>
        <begin position="1"/>
        <end position="53"/>
    </location>
</feature>
<evidence type="ECO:0000256" key="5">
    <source>
        <dbReference type="ARBA" id="ARBA00022692"/>
    </source>
</evidence>
<dbReference type="SUPFAM" id="SSF144083">
    <property type="entry name" value="Magnesium transport protein CorA, transmembrane region"/>
    <property type="match status" value="1"/>
</dbReference>
<name>A0A2V0PJM4_9CHLO</name>
<dbReference type="GO" id="GO:0000287">
    <property type="term" value="F:magnesium ion binding"/>
    <property type="evidence" value="ECO:0007669"/>
    <property type="project" value="TreeGrafter"/>
</dbReference>
<dbReference type="GO" id="GO:0005886">
    <property type="term" value="C:plasma membrane"/>
    <property type="evidence" value="ECO:0007669"/>
    <property type="project" value="UniProtKB-SubCell"/>
</dbReference>
<dbReference type="InterPro" id="IPR045861">
    <property type="entry name" value="CorA_cytoplasmic_dom"/>
</dbReference>
<dbReference type="InterPro" id="IPR002523">
    <property type="entry name" value="MgTranspt_CorA/ZnTranspt_ZntB"/>
</dbReference>
<evidence type="ECO:0000313" key="10">
    <source>
        <dbReference type="EMBL" id="GBF99998.1"/>
    </source>
</evidence>
<dbReference type="STRING" id="307507.A0A2V0PJM4"/>
<dbReference type="Pfam" id="PF01544">
    <property type="entry name" value="CorA"/>
    <property type="match status" value="1"/>
</dbReference>
<dbReference type="InParanoid" id="A0A2V0PJM4"/>
<evidence type="ECO:0000256" key="6">
    <source>
        <dbReference type="ARBA" id="ARBA00022989"/>
    </source>
</evidence>
<sequence length="549" mass="58528">MPRSGADDSDHEPLLGAHHAGPADPEAGAGGAFTAGASPAAAPPAAARPGSSAKWHEAARDALALKRVAGIAHSLGVLPGLDVTRDAVEYEKAYGHIKARASISLTDYSRDKVDIVEGASNAMLPMLLDRPRPEWSRVRWLNIMGLSWELVLQLARRYDWHPLAVEDLMHTPQRIKADFYEDHLFVSLARFSIQSPSTLGDPSAQGSRAASFAVHGGAAAGPGGGADGRGGSGGGGGGRPAFHPTRSLAARTQQGRSSLLHSSSVPRTSWLRGASGGAGEGAAGAAAAAAAVAAGAVLPMELTVQQVSMFLMRDGTLITLFRGDARDVCQPIVERLRGLRTLLTDSEDASFLLNVLADQVVDACMPTVDVYARRISALEAKVLTEPVPRAEYTKELHLLANDCWVLRRALVPAQQLIHKLQSKAAVGEGGDEDGRHCLLSPLTRVYLSDVLDHVDTLVEDMEALAMQSKELIELIFNSISHQSNTSMQMLSIVNTVFLPLTFLAGVFGTNFTSVSAYQWDKGFWFFWGLCGAVTVGFIVVLRSWGMMRG</sequence>
<dbReference type="InterPro" id="IPR045863">
    <property type="entry name" value="CorA_TM1_TM2"/>
</dbReference>
<feature type="transmembrane region" description="Helical" evidence="9">
    <location>
        <begin position="523"/>
        <end position="544"/>
    </location>
</feature>
<comment type="similarity">
    <text evidence="2">Belongs to the CorA metal ion transporter (MIT) (TC 1.A.35) family.</text>
</comment>
<keyword evidence="4" id="KW-1003">Cell membrane</keyword>
<evidence type="ECO:0000256" key="9">
    <source>
        <dbReference type="SAM" id="Phobius"/>
    </source>
</evidence>
<dbReference type="Gene3D" id="3.30.460.20">
    <property type="entry name" value="CorA soluble domain-like"/>
    <property type="match status" value="1"/>
</dbReference>
<dbReference type="PANTHER" id="PTHR46494">
    <property type="entry name" value="CORA FAMILY METAL ION TRANSPORTER (EUROFUNG)"/>
    <property type="match status" value="1"/>
</dbReference>
<reference evidence="10 11" key="1">
    <citation type="journal article" date="2018" name="Sci. Rep.">
        <title>Raphidocelis subcapitata (=Pseudokirchneriella subcapitata) provides an insight into genome evolution and environmental adaptations in the Sphaeropleales.</title>
        <authorList>
            <person name="Suzuki S."/>
            <person name="Yamaguchi H."/>
            <person name="Nakajima N."/>
            <person name="Kawachi M."/>
        </authorList>
    </citation>
    <scope>NUCLEOTIDE SEQUENCE [LARGE SCALE GENOMIC DNA]</scope>
    <source>
        <strain evidence="10 11">NIES-35</strain>
    </source>
</reference>
<dbReference type="Proteomes" id="UP000247498">
    <property type="component" value="Unassembled WGS sequence"/>
</dbReference>
<dbReference type="GO" id="GO:0015087">
    <property type="term" value="F:cobalt ion transmembrane transporter activity"/>
    <property type="evidence" value="ECO:0007669"/>
    <property type="project" value="TreeGrafter"/>
</dbReference>
<evidence type="ECO:0000256" key="3">
    <source>
        <dbReference type="ARBA" id="ARBA00022448"/>
    </source>
</evidence>
<accession>A0A2V0PJM4</accession>
<dbReference type="GO" id="GO:0015095">
    <property type="term" value="F:magnesium ion transmembrane transporter activity"/>
    <property type="evidence" value="ECO:0007669"/>
    <property type="project" value="TreeGrafter"/>
</dbReference>
<dbReference type="GO" id="GO:0050897">
    <property type="term" value="F:cobalt ion binding"/>
    <property type="evidence" value="ECO:0007669"/>
    <property type="project" value="TreeGrafter"/>
</dbReference>
<evidence type="ECO:0000313" key="11">
    <source>
        <dbReference type="Proteomes" id="UP000247498"/>
    </source>
</evidence>
<feature type="region of interest" description="Disordered" evidence="8">
    <location>
        <begin position="220"/>
        <end position="263"/>
    </location>
</feature>
<organism evidence="10 11">
    <name type="scientific">Raphidocelis subcapitata</name>
    <dbReference type="NCBI Taxonomy" id="307507"/>
    <lineage>
        <taxon>Eukaryota</taxon>
        <taxon>Viridiplantae</taxon>
        <taxon>Chlorophyta</taxon>
        <taxon>core chlorophytes</taxon>
        <taxon>Chlorophyceae</taxon>
        <taxon>CS clade</taxon>
        <taxon>Sphaeropleales</taxon>
        <taxon>Selenastraceae</taxon>
        <taxon>Raphidocelis</taxon>
    </lineage>
</organism>
<keyword evidence="6 9" id="KW-1133">Transmembrane helix</keyword>
<feature type="compositionally biased region" description="Gly residues" evidence="8">
    <location>
        <begin position="220"/>
        <end position="239"/>
    </location>
</feature>
<dbReference type="PANTHER" id="PTHR46494:SF1">
    <property type="entry name" value="CORA FAMILY METAL ION TRANSPORTER (EUROFUNG)"/>
    <property type="match status" value="1"/>
</dbReference>
<dbReference type="OrthoDB" id="165352at2759"/>
<feature type="compositionally biased region" description="Basic and acidic residues" evidence="8">
    <location>
        <begin position="1"/>
        <end position="13"/>
    </location>
</feature>
<dbReference type="Gene3D" id="1.20.58.340">
    <property type="entry name" value="Magnesium transport protein CorA, transmembrane region"/>
    <property type="match status" value="2"/>
</dbReference>
<comment type="subcellular location">
    <subcellularLocation>
        <location evidence="1">Cell membrane</location>
        <topology evidence="1">Multi-pass membrane protein</topology>
    </subcellularLocation>
</comment>
<dbReference type="AlphaFoldDB" id="A0A2V0PJM4"/>
<protein>
    <recommendedName>
        <fullName evidence="12">Magnesium transporter</fullName>
    </recommendedName>
</protein>
<comment type="caution">
    <text evidence="10">The sequence shown here is derived from an EMBL/GenBank/DDBJ whole genome shotgun (WGS) entry which is preliminary data.</text>
</comment>
<evidence type="ECO:0000256" key="4">
    <source>
        <dbReference type="ARBA" id="ARBA00022475"/>
    </source>
</evidence>